<dbReference type="AlphaFoldDB" id="A0AAD4Q745"/>
<gene>
    <name evidence="2" type="ORF">EDB92DRAFT_2108692</name>
</gene>
<evidence type="ECO:0000259" key="1">
    <source>
        <dbReference type="Pfam" id="PF17109"/>
    </source>
</evidence>
<proteinExistence type="predicted"/>
<name>A0AAD4Q745_9AGAM</name>
<dbReference type="InterPro" id="IPR031350">
    <property type="entry name" value="Goodbye_dom"/>
</dbReference>
<evidence type="ECO:0000313" key="3">
    <source>
        <dbReference type="Proteomes" id="UP001201163"/>
    </source>
</evidence>
<keyword evidence="3" id="KW-1185">Reference proteome</keyword>
<feature type="non-terminal residue" evidence="2">
    <location>
        <position position="1"/>
    </location>
</feature>
<protein>
    <recommendedName>
        <fullName evidence="1">Fungal STAND N-terminal Goodbye domain-containing protein</fullName>
    </recommendedName>
</protein>
<comment type="caution">
    <text evidence="2">The sequence shown here is derived from an EMBL/GenBank/DDBJ whole genome shotgun (WGS) entry which is preliminary data.</text>
</comment>
<evidence type="ECO:0000313" key="2">
    <source>
        <dbReference type="EMBL" id="KAH8977425.1"/>
    </source>
</evidence>
<accession>A0AAD4Q745</accession>
<feature type="domain" description="Fungal STAND N-terminal Goodbye" evidence="1">
    <location>
        <begin position="17"/>
        <end position="144"/>
    </location>
</feature>
<sequence>MSSSTTATRSNFKSILDAALSEYKKKTGKELLNHPLATEVQRCGSVDAILAIIQGQANAFQQFRDGDRGQSQRLMRWINPVVDVLFTFSATLSEGIALPFPPAKVVVLGIAVLLAAAKDMRASHDALVEVFERIESFFKRLGVYTQISLTTEMAEVLVKIVAEVLSILSIATKEVKRKRARIYFRKLLGRKDIEDALRRLDNLIQEEVRMAIAQTMKVTTEHKDDAKKANVAIGNKIDEIANNIDKTTWNQIEQDVRKWFSPPDP</sequence>
<dbReference type="EMBL" id="JAKELL010000316">
    <property type="protein sequence ID" value="KAH8977425.1"/>
    <property type="molecule type" value="Genomic_DNA"/>
</dbReference>
<dbReference type="Proteomes" id="UP001201163">
    <property type="component" value="Unassembled WGS sequence"/>
</dbReference>
<organism evidence="2 3">
    <name type="scientific">Lactarius akahatsu</name>
    <dbReference type="NCBI Taxonomy" id="416441"/>
    <lineage>
        <taxon>Eukaryota</taxon>
        <taxon>Fungi</taxon>
        <taxon>Dikarya</taxon>
        <taxon>Basidiomycota</taxon>
        <taxon>Agaricomycotina</taxon>
        <taxon>Agaricomycetes</taxon>
        <taxon>Russulales</taxon>
        <taxon>Russulaceae</taxon>
        <taxon>Lactarius</taxon>
    </lineage>
</organism>
<reference evidence="2" key="1">
    <citation type="submission" date="2022-01" db="EMBL/GenBank/DDBJ databases">
        <title>Comparative genomics reveals a dynamic genome evolution in the ectomycorrhizal milk-cap (Lactarius) mushrooms.</title>
        <authorList>
            <consortium name="DOE Joint Genome Institute"/>
            <person name="Lebreton A."/>
            <person name="Tang N."/>
            <person name="Kuo A."/>
            <person name="LaButti K."/>
            <person name="Drula E."/>
            <person name="Barry K."/>
            <person name="Clum A."/>
            <person name="Lipzen A."/>
            <person name="Mousain D."/>
            <person name="Ng V."/>
            <person name="Wang R."/>
            <person name="Wang X."/>
            <person name="Dai Y."/>
            <person name="Henrissat B."/>
            <person name="Grigoriev I.V."/>
            <person name="Guerin-Laguette A."/>
            <person name="Yu F."/>
            <person name="Martin F.M."/>
        </authorList>
    </citation>
    <scope>NUCLEOTIDE SEQUENCE</scope>
    <source>
        <strain evidence="2">QP</strain>
    </source>
</reference>
<dbReference type="Pfam" id="PF17109">
    <property type="entry name" value="Goodbye"/>
    <property type="match status" value="1"/>
</dbReference>